<evidence type="ECO:0000313" key="3">
    <source>
        <dbReference type="Proteomes" id="UP000249354"/>
    </source>
</evidence>
<dbReference type="CDD" id="cd06260">
    <property type="entry name" value="DUF820-like"/>
    <property type="match status" value="1"/>
</dbReference>
<proteinExistence type="predicted"/>
<dbReference type="Gene3D" id="3.90.1570.10">
    <property type="entry name" value="tt1808, chain A"/>
    <property type="match status" value="1"/>
</dbReference>
<accession>A0A2W4TYR5</accession>
<dbReference type="InterPro" id="IPR008538">
    <property type="entry name" value="Uma2"/>
</dbReference>
<reference evidence="3" key="1">
    <citation type="submission" date="2018-04" db="EMBL/GenBank/DDBJ databases">
        <authorList>
            <person name="Cornet L."/>
        </authorList>
    </citation>
    <scope>NUCLEOTIDE SEQUENCE [LARGE SCALE GENOMIC DNA]</scope>
</reference>
<name>A0A2W4TYR5_9CYAN</name>
<evidence type="ECO:0000259" key="1">
    <source>
        <dbReference type="Pfam" id="PF05685"/>
    </source>
</evidence>
<sequence length="192" mass="21813">MTIADYLAYDDGTETRYELKDGVLVEMTLESTINSAIARFLLFELAKLYPSKLLAHKDTAIQVTERRASARYPDLLVHSEESYTALLSSKQAILLQNMPPPLIAIEVVSPGKTNRDRDYRYKWTEYAARGISEYWIIDPEAQQITICLWVDGQYENQVYREDAVVQSAAIPKFSLTAAQILTFGEDQLPVQV</sequence>
<dbReference type="AlphaFoldDB" id="A0A2W4TYR5"/>
<organism evidence="2 3">
    <name type="scientific">Leptolyngbya foveolarum</name>
    <dbReference type="NCBI Taxonomy" id="47253"/>
    <lineage>
        <taxon>Bacteria</taxon>
        <taxon>Bacillati</taxon>
        <taxon>Cyanobacteriota</taxon>
        <taxon>Cyanophyceae</taxon>
        <taxon>Leptolyngbyales</taxon>
        <taxon>Leptolyngbyaceae</taxon>
        <taxon>Leptolyngbya group</taxon>
        <taxon>Leptolyngbya</taxon>
    </lineage>
</organism>
<dbReference type="Proteomes" id="UP000249354">
    <property type="component" value="Unassembled WGS sequence"/>
</dbReference>
<comment type="caution">
    <text evidence="2">The sequence shown here is derived from an EMBL/GenBank/DDBJ whole genome shotgun (WGS) entry which is preliminary data.</text>
</comment>
<dbReference type="SUPFAM" id="SSF52980">
    <property type="entry name" value="Restriction endonuclease-like"/>
    <property type="match status" value="1"/>
</dbReference>
<feature type="domain" description="Putative restriction endonuclease" evidence="1">
    <location>
        <begin position="4"/>
        <end position="177"/>
    </location>
</feature>
<dbReference type="PANTHER" id="PTHR34107">
    <property type="entry name" value="SLL0198 PROTEIN-RELATED"/>
    <property type="match status" value="1"/>
</dbReference>
<gene>
    <name evidence="2" type="ORF">DCF25_15505</name>
</gene>
<evidence type="ECO:0000313" key="2">
    <source>
        <dbReference type="EMBL" id="PZO13923.1"/>
    </source>
</evidence>
<reference evidence="2 3" key="2">
    <citation type="submission" date="2018-06" db="EMBL/GenBank/DDBJ databases">
        <title>Metagenomic assembly of (sub)arctic Cyanobacteria and their associated microbiome from non-axenic cultures.</title>
        <authorList>
            <person name="Baurain D."/>
        </authorList>
    </citation>
    <scope>NUCLEOTIDE SEQUENCE [LARGE SCALE GENOMIC DNA]</scope>
    <source>
        <strain evidence="2">ULC129bin1</strain>
    </source>
</reference>
<dbReference type="InterPro" id="IPR011335">
    <property type="entry name" value="Restrct_endonuc-II-like"/>
</dbReference>
<dbReference type="PANTHER" id="PTHR34107:SF2">
    <property type="entry name" value="SLL0888 PROTEIN"/>
    <property type="match status" value="1"/>
</dbReference>
<protein>
    <recommendedName>
        <fullName evidence="1">Putative restriction endonuclease domain-containing protein</fullName>
    </recommendedName>
</protein>
<dbReference type="InterPro" id="IPR012296">
    <property type="entry name" value="Nuclease_put_TT1808"/>
</dbReference>
<dbReference type="EMBL" id="QBMC01000116">
    <property type="protein sequence ID" value="PZO13923.1"/>
    <property type="molecule type" value="Genomic_DNA"/>
</dbReference>
<dbReference type="Pfam" id="PF05685">
    <property type="entry name" value="Uma2"/>
    <property type="match status" value="1"/>
</dbReference>